<keyword evidence="2" id="KW-0597">Phosphoprotein</keyword>
<organism evidence="5 6">
    <name type="scientific">Penicillium hetheringtonii</name>
    <dbReference type="NCBI Taxonomy" id="911720"/>
    <lineage>
        <taxon>Eukaryota</taxon>
        <taxon>Fungi</taxon>
        <taxon>Dikarya</taxon>
        <taxon>Ascomycota</taxon>
        <taxon>Pezizomycotina</taxon>
        <taxon>Eurotiomycetes</taxon>
        <taxon>Eurotiomycetidae</taxon>
        <taxon>Eurotiales</taxon>
        <taxon>Aspergillaceae</taxon>
        <taxon>Penicillium</taxon>
    </lineage>
</organism>
<evidence type="ECO:0000313" key="5">
    <source>
        <dbReference type="EMBL" id="KAJ5591388.1"/>
    </source>
</evidence>
<reference evidence="5 6" key="1">
    <citation type="journal article" date="2023" name="IMA Fungus">
        <title>Comparative genomic study of the Penicillium genus elucidates a diverse pangenome and 15 lateral gene transfer events.</title>
        <authorList>
            <person name="Petersen C."/>
            <person name="Sorensen T."/>
            <person name="Nielsen M.R."/>
            <person name="Sondergaard T.E."/>
            <person name="Sorensen J.L."/>
            <person name="Fitzpatrick D.A."/>
            <person name="Frisvad J.C."/>
            <person name="Nielsen K.L."/>
        </authorList>
    </citation>
    <scope>NUCLEOTIDE SEQUENCE [LARGE SCALE GENOMIC DNA]</scope>
    <source>
        <strain evidence="5 6">IBT 29057</strain>
    </source>
</reference>
<dbReference type="InterPro" id="IPR042099">
    <property type="entry name" value="ANL_N_sf"/>
</dbReference>
<proteinExistence type="predicted"/>
<sequence>MASISSTSRPFNQLLSDQPDGLTKPIVYLQLIEQPRHLLGLIKDMKVPTRIRTEHPDIQLQRLLQLAWVIAVRAFASSSSLYVGEEYIKGRCFVGETDRSADHTTPIHIDTHETVQDLFDQIISSQLSLVKGSYANGVHRKNGGELAFDTTIIYQRQHSTAGSSQRPCLGRCHVCCPMPMVNTLEPEVLRGELCLSVRHMLDDCLHAQLDLGMSKISLPQATSLLHSFDRVICSFGHAFVQSVGTIDLCGSDDIEQIANFTRDIAPSQDALLHELCLRHVESTPDTLAVRSWDGNLTFRELSDLSSRLAHWLVSQGVRPKVFVACAFYKSTWAIVARLAVLMAGGAYICVDGSDPPAYLASVLERTQVKIVLTSTGYATRYAGLVDVQFEVNEDTIRGLFSLTGPPCTTVTPTDACVVLFTSGSTGKPKGIVQEHRSYTSALTDYIRVMGMGPHSRVFQFDAYAFDISNNDFLAPLIAGGCCCIPTPSFSIESLIEDLNSLQANMMFATPSVAIEMDPDRVPTLKMICIGGEPLSDAVLAKWLHRVKVVNQYGMGEVASLCAHNPNIQLGQGSVVGRPASGAIWIINQDDPNLLMPVGAIGELLVEGPHISRGYLDHVSGKSENFLLAPPIWMGRIHSNRPSHRFYRSGDLGRYNHDGTIELIGRKDTMLKLDGARIEARQVEFVLRQHLSSGDAVVVDVLGAVDGTSEPILAVYLYLANNPMNFKIGPVENMQFWPVMEHHAIYSLTKAMSESVRHGLPSYYVPSLFLLIDSIPKTKSKKTDRRKLHMLGQTYYMAHREDLREITVWPQWD</sequence>
<keyword evidence="1" id="KW-0596">Phosphopantetheine</keyword>
<dbReference type="PROSITE" id="PS00455">
    <property type="entry name" value="AMP_BINDING"/>
    <property type="match status" value="1"/>
</dbReference>
<dbReference type="CDD" id="cd05918">
    <property type="entry name" value="A_NRPS_SidN3_like"/>
    <property type="match status" value="1"/>
</dbReference>
<keyword evidence="3" id="KW-0436">Ligase</keyword>
<dbReference type="Proteomes" id="UP001216150">
    <property type="component" value="Unassembled WGS sequence"/>
</dbReference>
<evidence type="ECO:0000256" key="1">
    <source>
        <dbReference type="ARBA" id="ARBA00022450"/>
    </source>
</evidence>
<dbReference type="EMBL" id="JAQJAC010000003">
    <property type="protein sequence ID" value="KAJ5591388.1"/>
    <property type="molecule type" value="Genomic_DNA"/>
</dbReference>
<evidence type="ECO:0000256" key="3">
    <source>
        <dbReference type="ARBA" id="ARBA00022598"/>
    </source>
</evidence>
<dbReference type="GO" id="GO:0031177">
    <property type="term" value="F:phosphopantetheine binding"/>
    <property type="evidence" value="ECO:0007669"/>
    <property type="project" value="TreeGrafter"/>
</dbReference>
<accession>A0AAD6GV93</accession>
<dbReference type="InterPro" id="IPR045851">
    <property type="entry name" value="AMP-bd_C_sf"/>
</dbReference>
<comment type="caution">
    <text evidence="5">The sequence shown here is derived from an EMBL/GenBank/DDBJ whole genome shotgun (WGS) entry which is preliminary data.</text>
</comment>
<dbReference type="GO" id="GO:0016874">
    <property type="term" value="F:ligase activity"/>
    <property type="evidence" value="ECO:0007669"/>
    <property type="project" value="UniProtKB-KW"/>
</dbReference>
<dbReference type="Gene3D" id="3.40.50.12780">
    <property type="entry name" value="N-terminal domain of ligase-like"/>
    <property type="match status" value="1"/>
</dbReference>
<gene>
    <name evidence="5" type="ORF">N7450_005360</name>
</gene>
<dbReference type="InterPro" id="IPR000873">
    <property type="entry name" value="AMP-dep_synth/lig_dom"/>
</dbReference>
<evidence type="ECO:0000256" key="2">
    <source>
        <dbReference type="ARBA" id="ARBA00022553"/>
    </source>
</evidence>
<dbReference type="PANTHER" id="PTHR45527">
    <property type="entry name" value="NONRIBOSOMAL PEPTIDE SYNTHETASE"/>
    <property type="match status" value="1"/>
</dbReference>
<dbReference type="SUPFAM" id="SSF56801">
    <property type="entry name" value="Acetyl-CoA synthetase-like"/>
    <property type="match status" value="1"/>
</dbReference>
<dbReference type="GO" id="GO:0044550">
    <property type="term" value="P:secondary metabolite biosynthetic process"/>
    <property type="evidence" value="ECO:0007669"/>
    <property type="project" value="TreeGrafter"/>
</dbReference>
<keyword evidence="6" id="KW-1185">Reference proteome</keyword>
<evidence type="ECO:0000259" key="4">
    <source>
        <dbReference type="Pfam" id="PF00501"/>
    </source>
</evidence>
<name>A0AAD6GV93_9EURO</name>
<evidence type="ECO:0000313" key="6">
    <source>
        <dbReference type="Proteomes" id="UP001216150"/>
    </source>
</evidence>
<protein>
    <submittedName>
        <fullName evidence="5">AMP-dependent synthetase/ligase</fullName>
    </submittedName>
</protein>
<dbReference type="GO" id="GO:0043041">
    <property type="term" value="P:amino acid activation for nonribosomal peptide biosynthetic process"/>
    <property type="evidence" value="ECO:0007669"/>
    <property type="project" value="TreeGrafter"/>
</dbReference>
<dbReference type="Pfam" id="PF00501">
    <property type="entry name" value="AMP-binding"/>
    <property type="match status" value="1"/>
</dbReference>
<dbReference type="GO" id="GO:0005737">
    <property type="term" value="C:cytoplasm"/>
    <property type="evidence" value="ECO:0007669"/>
    <property type="project" value="TreeGrafter"/>
</dbReference>
<dbReference type="PANTHER" id="PTHR45527:SF3">
    <property type="entry name" value="SIDEROPHORE SYNTHETASE (EUROFUNG)"/>
    <property type="match status" value="1"/>
</dbReference>
<dbReference type="AlphaFoldDB" id="A0AAD6GV93"/>
<dbReference type="Gene3D" id="3.30.300.30">
    <property type="match status" value="1"/>
</dbReference>
<dbReference type="InterPro" id="IPR020845">
    <property type="entry name" value="AMP-binding_CS"/>
</dbReference>
<feature type="domain" description="AMP-dependent synthetase/ligase" evidence="4">
    <location>
        <begin position="278"/>
        <end position="615"/>
    </location>
</feature>